<proteinExistence type="predicted"/>
<accession>A0A2G3DWI0</accession>
<gene>
    <name evidence="2" type="ORF">CSX01_07795</name>
</gene>
<dbReference type="EMBL" id="PDYF01000011">
    <property type="protein sequence ID" value="PHU35220.1"/>
    <property type="molecule type" value="Genomic_DNA"/>
</dbReference>
<evidence type="ECO:0000313" key="3">
    <source>
        <dbReference type="Proteomes" id="UP000225889"/>
    </source>
</evidence>
<comment type="caution">
    <text evidence="2">The sequence shown here is derived from an EMBL/GenBank/DDBJ whole genome shotgun (WGS) entry which is preliminary data.</text>
</comment>
<feature type="coiled-coil region" evidence="1">
    <location>
        <begin position="16"/>
        <end position="50"/>
    </location>
</feature>
<organism evidence="2 3">
    <name type="scientific">Pseudobutyrivibrio ruminis</name>
    <dbReference type="NCBI Taxonomy" id="46206"/>
    <lineage>
        <taxon>Bacteria</taxon>
        <taxon>Bacillati</taxon>
        <taxon>Bacillota</taxon>
        <taxon>Clostridia</taxon>
        <taxon>Lachnospirales</taxon>
        <taxon>Lachnospiraceae</taxon>
        <taxon>Pseudobutyrivibrio</taxon>
    </lineage>
</organism>
<protein>
    <recommendedName>
        <fullName evidence="4">DUF4315 domain-containing protein</fullName>
    </recommendedName>
</protein>
<sequence length="101" mass="11657">MLWQVAIDGGTMFERLDKVRSDLKRAEAKRDEWDNKVKNLQKKCAEIEKTCIHDMMVAAELTPEKLANLIAYSKDNLPGNKPIEEIANTNVVKEDDFDEEY</sequence>
<evidence type="ECO:0000313" key="2">
    <source>
        <dbReference type="EMBL" id="PHU35220.1"/>
    </source>
</evidence>
<reference evidence="2 3" key="2">
    <citation type="submission" date="2017-10" db="EMBL/GenBank/DDBJ databases">
        <authorList>
            <person name="Banno H."/>
            <person name="Chua N.-H."/>
        </authorList>
    </citation>
    <scope>NUCLEOTIDE SEQUENCE [LARGE SCALE GENOMIC DNA]</scope>
    <source>
        <strain evidence="2 3">JK626</strain>
    </source>
</reference>
<dbReference type="Proteomes" id="UP000225889">
    <property type="component" value="Unassembled WGS sequence"/>
</dbReference>
<dbReference type="AlphaFoldDB" id="A0A2G3DWI0"/>
<dbReference type="Pfam" id="PF14193">
    <property type="entry name" value="DUF4315"/>
    <property type="match status" value="1"/>
</dbReference>
<keyword evidence="1" id="KW-0175">Coiled coil</keyword>
<evidence type="ECO:0000256" key="1">
    <source>
        <dbReference type="SAM" id="Coils"/>
    </source>
</evidence>
<name>A0A2G3DWI0_9FIRM</name>
<reference evidence="2 3" key="1">
    <citation type="submission" date="2017-10" db="EMBL/GenBank/DDBJ databases">
        <title>Resolving the taxonomy of Roseburia spp., Eubacterium rectale and Agathobacter spp. through phylogenomic analysis.</title>
        <authorList>
            <person name="Sheridan P.O."/>
            <person name="Walker A.W."/>
            <person name="Duncan S.H."/>
            <person name="Scott K.P."/>
            <person name="Toole P.W.O."/>
            <person name="Luis P."/>
            <person name="Flint H.J."/>
        </authorList>
    </citation>
    <scope>NUCLEOTIDE SEQUENCE [LARGE SCALE GENOMIC DNA]</scope>
    <source>
        <strain evidence="2 3">JK626</strain>
    </source>
</reference>
<evidence type="ECO:0008006" key="4">
    <source>
        <dbReference type="Google" id="ProtNLM"/>
    </source>
</evidence>
<dbReference type="InterPro" id="IPR025464">
    <property type="entry name" value="DUF4315"/>
</dbReference>